<evidence type="ECO:0000256" key="1">
    <source>
        <dbReference type="SAM" id="SignalP"/>
    </source>
</evidence>
<keyword evidence="1" id="KW-0732">Signal</keyword>
<dbReference type="Proteomes" id="UP001595840">
    <property type="component" value="Unassembled WGS sequence"/>
</dbReference>
<accession>A0ABV8V1Q2</accession>
<feature type="chain" id="PRO_5045062486" description="Solute-binding protein family 3/N-terminal domain-containing protein" evidence="1">
    <location>
        <begin position="22"/>
        <end position="258"/>
    </location>
</feature>
<evidence type="ECO:0008006" key="4">
    <source>
        <dbReference type="Google" id="ProtNLM"/>
    </source>
</evidence>
<proteinExistence type="predicted"/>
<evidence type="ECO:0000313" key="2">
    <source>
        <dbReference type="EMBL" id="MFC4361331.1"/>
    </source>
</evidence>
<dbReference type="SUPFAM" id="SSF53850">
    <property type="entry name" value="Periplasmic binding protein-like II"/>
    <property type="match status" value="1"/>
</dbReference>
<reference evidence="3" key="1">
    <citation type="journal article" date="2019" name="Int. J. Syst. Evol. Microbiol.">
        <title>The Global Catalogue of Microorganisms (GCM) 10K type strain sequencing project: providing services to taxonomists for standard genome sequencing and annotation.</title>
        <authorList>
            <consortium name="The Broad Institute Genomics Platform"/>
            <consortium name="The Broad Institute Genome Sequencing Center for Infectious Disease"/>
            <person name="Wu L."/>
            <person name="Ma J."/>
        </authorList>
    </citation>
    <scope>NUCLEOTIDE SEQUENCE [LARGE SCALE GENOMIC DNA]</scope>
    <source>
        <strain evidence="3">CECT 8570</strain>
    </source>
</reference>
<keyword evidence="3" id="KW-1185">Reference proteome</keyword>
<protein>
    <recommendedName>
        <fullName evidence="4">Solute-binding protein family 3/N-terminal domain-containing protein</fullName>
    </recommendedName>
</protein>
<sequence>MLNIFYLLFALAWSLSCQAQALTQPSAPINFSLMTIPVYIEENKTGPMYEAHQEIIEALSATFESAINTTISPPLRAQQNFIAGRAQALMPDFCDANVGVPNLHSVPFARVIRYILTPPNSPSISDYAALKGKKVGLVRGYAYDIEGKAGEGMELIWTTSQRQTVRMLNSGRLDAIVANLEEVAQIVKSEGGPMPSVDISHPVLDRSLCYVFHDNQLGRHLALEVSRQIIELRRQGKLAAYIGQNHIPDFHPGQAEVR</sequence>
<organism evidence="2 3">
    <name type="scientific">Simiduia curdlanivorans</name>
    <dbReference type="NCBI Taxonomy" id="1492769"/>
    <lineage>
        <taxon>Bacteria</taxon>
        <taxon>Pseudomonadati</taxon>
        <taxon>Pseudomonadota</taxon>
        <taxon>Gammaproteobacteria</taxon>
        <taxon>Cellvibrionales</taxon>
        <taxon>Cellvibrionaceae</taxon>
        <taxon>Simiduia</taxon>
    </lineage>
</organism>
<name>A0ABV8V1Q2_9GAMM</name>
<feature type="signal peptide" evidence="1">
    <location>
        <begin position="1"/>
        <end position="21"/>
    </location>
</feature>
<dbReference type="EMBL" id="JBHSCX010000003">
    <property type="protein sequence ID" value="MFC4361331.1"/>
    <property type="molecule type" value="Genomic_DNA"/>
</dbReference>
<comment type="caution">
    <text evidence="2">The sequence shown here is derived from an EMBL/GenBank/DDBJ whole genome shotgun (WGS) entry which is preliminary data.</text>
</comment>
<evidence type="ECO:0000313" key="3">
    <source>
        <dbReference type="Proteomes" id="UP001595840"/>
    </source>
</evidence>
<gene>
    <name evidence="2" type="ORF">ACFOX3_03400</name>
</gene>
<dbReference type="RefSeq" id="WP_290259890.1">
    <property type="nucleotide sequence ID" value="NZ_JAUFQG010000004.1"/>
</dbReference>
<dbReference type="Gene3D" id="3.40.190.10">
    <property type="entry name" value="Periplasmic binding protein-like II"/>
    <property type="match status" value="2"/>
</dbReference>